<dbReference type="EMBL" id="FNBZ01000001">
    <property type="protein sequence ID" value="SDF43165.1"/>
    <property type="molecule type" value="Genomic_DNA"/>
</dbReference>
<organism evidence="1 2">
    <name type="scientific">Bosea robiniae</name>
    <dbReference type="NCBI Taxonomy" id="1036780"/>
    <lineage>
        <taxon>Bacteria</taxon>
        <taxon>Pseudomonadati</taxon>
        <taxon>Pseudomonadota</taxon>
        <taxon>Alphaproteobacteria</taxon>
        <taxon>Hyphomicrobiales</taxon>
        <taxon>Boseaceae</taxon>
        <taxon>Bosea</taxon>
    </lineage>
</organism>
<keyword evidence="2" id="KW-1185">Reference proteome</keyword>
<sequence>MHIPYRMRLFRRFLLFFAIAFLLPLASHAGWWYWQTHAPDWRRADWTSAKLLPAASVEPEATVHVFAARVGRWRGIFAHHSWIVVKERGASAYTRFDVVGWGAPLRVNHRDADGRWFGNMPESVVEIRGEAAEHLIPRIRAAVADYAYSSPGSYLAWPGPNSNSFVQHVLAEVPELHQALPPTALGKDWRDDGLFAGLTASRTGIQASLYGLAGVTVGWVEGVEINLLGLVAGLDLRSPALKLPGWGRVGV</sequence>
<dbReference type="Pfam" id="PF12570">
    <property type="entry name" value="DUF3750"/>
    <property type="match status" value="1"/>
</dbReference>
<evidence type="ECO:0000313" key="2">
    <source>
        <dbReference type="Proteomes" id="UP000199468"/>
    </source>
</evidence>
<accession>A0ABY0NGC4</accession>
<dbReference type="InterPro" id="IPR022224">
    <property type="entry name" value="DUF3750"/>
</dbReference>
<reference evidence="1 2" key="1">
    <citation type="submission" date="2016-10" db="EMBL/GenBank/DDBJ databases">
        <authorList>
            <person name="Varghese N."/>
            <person name="Submissions S."/>
        </authorList>
    </citation>
    <scope>NUCLEOTIDE SEQUENCE [LARGE SCALE GENOMIC DNA]</scope>
    <source>
        <strain evidence="1 2">DSM 26672</strain>
    </source>
</reference>
<protein>
    <recommendedName>
        <fullName evidence="3">DUF3750 domain-containing protein</fullName>
    </recommendedName>
</protein>
<comment type="caution">
    <text evidence="1">The sequence shown here is derived from an EMBL/GenBank/DDBJ whole genome shotgun (WGS) entry which is preliminary data.</text>
</comment>
<gene>
    <name evidence="1" type="ORF">SAMN05421844_101606</name>
</gene>
<evidence type="ECO:0008006" key="3">
    <source>
        <dbReference type="Google" id="ProtNLM"/>
    </source>
</evidence>
<proteinExistence type="predicted"/>
<evidence type="ECO:0000313" key="1">
    <source>
        <dbReference type="EMBL" id="SDF43165.1"/>
    </source>
</evidence>
<dbReference type="RefSeq" id="WP_091855743.1">
    <property type="nucleotide sequence ID" value="NZ_FNBZ01000001.1"/>
</dbReference>
<dbReference type="Proteomes" id="UP000199468">
    <property type="component" value="Unassembled WGS sequence"/>
</dbReference>
<name>A0ABY0NGC4_9HYPH</name>